<dbReference type="Pfam" id="PF13742">
    <property type="entry name" value="tRNA_anti_2"/>
    <property type="match status" value="1"/>
</dbReference>
<keyword evidence="4 5" id="KW-0269">Exonuclease</keyword>
<evidence type="ECO:0000256" key="6">
    <source>
        <dbReference type="RuleBase" id="RU004355"/>
    </source>
</evidence>
<dbReference type="InterPro" id="IPR003753">
    <property type="entry name" value="Exonuc_VII_L"/>
</dbReference>
<dbReference type="OrthoDB" id="9802795at2"/>
<dbReference type="PANTHER" id="PTHR30008:SF0">
    <property type="entry name" value="EXODEOXYRIBONUCLEASE 7 LARGE SUBUNIT"/>
    <property type="match status" value="1"/>
</dbReference>
<dbReference type="HAMAP" id="MF_00378">
    <property type="entry name" value="Exonuc_7_L"/>
    <property type="match status" value="1"/>
</dbReference>
<evidence type="ECO:0000259" key="7">
    <source>
        <dbReference type="Pfam" id="PF02601"/>
    </source>
</evidence>
<reference evidence="10" key="1">
    <citation type="submission" date="2017-02" db="EMBL/GenBank/DDBJ databases">
        <authorList>
            <person name="Varghese N."/>
            <person name="Submissions S."/>
        </authorList>
    </citation>
    <scope>NUCLEOTIDE SEQUENCE [LARGE SCALE GENOMIC DNA]</scope>
    <source>
        <strain evidence="10">ATCC BAA-34</strain>
    </source>
</reference>
<evidence type="ECO:0000256" key="5">
    <source>
        <dbReference type="HAMAP-Rule" id="MF_00378"/>
    </source>
</evidence>
<dbReference type="NCBIfam" id="TIGR00237">
    <property type="entry name" value="xseA"/>
    <property type="match status" value="1"/>
</dbReference>
<dbReference type="GO" id="GO:0008855">
    <property type="term" value="F:exodeoxyribonuclease VII activity"/>
    <property type="evidence" value="ECO:0007669"/>
    <property type="project" value="UniProtKB-UniRule"/>
</dbReference>
<keyword evidence="2 5" id="KW-0540">Nuclease</keyword>
<evidence type="ECO:0000256" key="1">
    <source>
        <dbReference type="ARBA" id="ARBA00022490"/>
    </source>
</evidence>
<protein>
    <recommendedName>
        <fullName evidence="5">Exodeoxyribonuclease 7 large subunit</fullName>
        <ecNumber evidence="5">3.1.11.6</ecNumber>
    </recommendedName>
    <alternativeName>
        <fullName evidence="5">Exodeoxyribonuclease VII large subunit</fullName>
        <shortName evidence="5">Exonuclease VII large subunit</shortName>
    </alternativeName>
</protein>
<evidence type="ECO:0000256" key="4">
    <source>
        <dbReference type="ARBA" id="ARBA00022839"/>
    </source>
</evidence>
<dbReference type="PANTHER" id="PTHR30008">
    <property type="entry name" value="EXODEOXYRIBONUCLEASE 7 LARGE SUBUNIT"/>
    <property type="match status" value="1"/>
</dbReference>
<dbReference type="GO" id="GO:0006308">
    <property type="term" value="P:DNA catabolic process"/>
    <property type="evidence" value="ECO:0007669"/>
    <property type="project" value="UniProtKB-UniRule"/>
</dbReference>
<dbReference type="GO" id="GO:0005737">
    <property type="term" value="C:cytoplasm"/>
    <property type="evidence" value="ECO:0007669"/>
    <property type="project" value="UniProtKB-SubCell"/>
</dbReference>
<feature type="domain" description="OB-fold nucleic acid binding" evidence="8">
    <location>
        <begin position="10"/>
        <end position="101"/>
    </location>
</feature>
<dbReference type="STRING" id="115783.SAMN02745119_02412"/>
<evidence type="ECO:0000256" key="3">
    <source>
        <dbReference type="ARBA" id="ARBA00022801"/>
    </source>
</evidence>
<dbReference type="Pfam" id="PF02601">
    <property type="entry name" value="Exonuc_VII_L"/>
    <property type="match status" value="1"/>
</dbReference>
<feature type="domain" description="Exonuclease VII large subunit C-terminal" evidence="7">
    <location>
        <begin position="126"/>
        <end position="439"/>
    </location>
</feature>
<name>A0A1T4QJK5_9BACT</name>
<dbReference type="CDD" id="cd04489">
    <property type="entry name" value="ExoVII_LU_OBF"/>
    <property type="match status" value="1"/>
</dbReference>
<organism evidence="9 10">
    <name type="scientific">Trichlorobacter thiogenes</name>
    <dbReference type="NCBI Taxonomy" id="115783"/>
    <lineage>
        <taxon>Bacteria</taxon>
        <taxon>Pseudomonadati</taxon>
        <taxon>Thermodesulfobacteriota</taxon>
        <taxon>Desulfuromonadia</taxon>
        <taxon>Geobacterales</taxon>
        <taxon>Geobacteraceae</taxon>
        <taxon>Trichlorobacter</taxon>
    </lineage>
</organism>
<evidence type="ECO:0000313" key="10">
    <source>
        <dbReference type="Proteomes" id="UP000190102"/>
    </source>
</evidence>
<evidence type="ECO:0000313" key="9">
    <source>
        <dbReference type="EMBL" id="SKA03980.1"/>
    </source>
</evidence>
<dbReference type="EC" id="3.1.11.6" evidence="5"/>
<dbReference type="InterPro" id="IPR020579">
    <property type="entry name" value="Exonuc_VII_lsu_C"/>
</dbReference>
<comment type="subunit">
    <text evidence="5">Heterooligomer composed of large and small subunits.</text>
</comment>
<accession>A0A1T4QJK5</accession>
<sequence length="454" mass="50003">MNLFSEQTILTVSRLTSLLKDLIEENFNQVWVEGEVSNLALPASGHAYFTLKDSGAMLRGVMFRSCVKALKFKLEEGMSVIVRGRLSVYDQRGDYQLIAEYAEPKGIGALQAAFMQLKERLAGEGLFSDAHKQPLPVMPQRVGIVTSATGAAIHDILNVLGRRNAGLDLLIYPVRVQGEGAAAEISAAIDNLNQLQAADVLIVGRGGGSLEDLWAFNEEMVARAVYRSKIPVISAVGHEIDWTICDFVADLRAPTPSAAAELVCTAKEELSHQLDALLHRLQQAISGQLRLRLQNLTGLRRALHDPSRMLGHQVQRVDDLSERLDMALRNLLGRRSEQLARMEQYLAGLHPAVKISKLRQELLLLSERAERRVCHHLEALGRSHGEATARLDTLSPLHTLSRGYSVVEQLHGGTIVRNAAELRIGQEVRLRLQQGSALCQVEETYSDSGVKATT</sequence>
<keyword evidence="3 5" id="KW-0378">Hydrolase</keyword>
<comment type="subcellular location">
    <subcellularLocation>
        <location evidence="5 6">Cytoplasm</location>
    </subcellularLocation>
</comment>
<dbReference type="InterPro" id="IPR025824">
    <property type="entry name" value="OB-fold_nuc-bd_dom"/>
</dbReference>
<proteinExistence type="inferred from homology"/>
<comment type="catalytic activity">
    <reaction evidence="5 6">
        <text>Exonucleolytic cleavage in either 5'- to 3'- or 3'- to 5'-direction to yield nucleoside 5'-phosphates.</text>
        <dbReference type="EC" id="3.1.11.6"/>
    </reaction>
</comment>
<keyword evidence="1 5" id="KW-0963">Cytoplasm</keyword>
<dbReference type="GO" id="GO:0009318">
    <property type="term" value="C:exodeoxyribonuclease VII complex"/>
    <property type="evidence" value="ECO:0007669"/>
    <property type="project" value="UniProtKB-UniRule"/>
</dbReference>
<dbReference type="RefSeq" id="WP_078790680.1">
    <property type="nucleotide sequence ID" value="NZ_FUWR01000014.1"/>
</dbReference>
<dbReference type="AlphaFoldDB" id="A0A1T4QJK5"/>
<keyword evidence="10" id="KW-1185">Reference proteome</keyword>
<dbReference type="Proteomes" id="UP000190102">
    <property type="component" value="Unassembled WGS sequence"/>
</dbReference>
<dbReference type="EMBL" id="FUWR01000014">
    <property type="protein sequence ID" value="SKA03980.1"/>
    <property type="molecule type" value="Genomic_DNA"/>
</dbReference>
<gene>
    <name evidence="5" type="primary">xseA</name>
    <name evidence="9" type="ORF">SAMN02745119_02412</name>
</gene>
<evidence type="ECO:0000259" key="8">
    <source>
        <dbReference type="Pfam" id="PF13742"/>
    </source>
</evidence>
<comment type="similarity">
    <text evidence="5 6">Belongs to the XseA family.</text>
</comment>
<comment type="function">
    <text evidence="5">Bidirectionally degrades single-stranded DNA into large acid-insoluble oligonucleotides, which are then degraded further into small acid-soluble oligonucleotides.</text>
</comment>
<dbReference type="GO" id="GO:0003676">
    <property type="term" value="F:nucleic acid binding"/>
    <property type="evidence" value="ECO:0007669"/>
    <property type="project" value="InterPro"/>
</dbReference>
<evidence type="ECO:0000256" key="2">
    <source>
        <dbReference type="ARBA" id="ARBA00022722"/>
    </source>
</evidence>